<keyword evidence="6" id="KW-1185">Reference proteome</keyword>
<sequence length="538" mass="56369">MRWWVIVSAVLATVVAFGMGAPRAAMVAAQQDDEDCMNAPLGPVPAYSVVTHGDWEETNSEADGRVVVGGDARLTSSGVATKLPVDRTRVDLAVGGTATLNSVGINNGSVTYGVGITPAGFTVPNGTVTKAAPPFDVDALFDGLVIRSTSWGELDDVGTWTLVTSTLSLVGEDPTRNVFNLDASLLERALTLRVRVPDGATTLINVRGGSFQNHLQGGIFIWDDATGFVQVGNPAQNADLEARRRAMLWNFPEASSVALGPPGTAWQGSVLAPRARVDLTYQHIFGSIAAESVYGTGEIGVNPPDPCLPDPTPCPTPSPTPTPTATSTPTSTPTPIPTISPTPSPEPTPTPVVPTPTPTVGPRPTPLPTVSPSPIVTPTATPEENEPGQPLEPEQTPGTIVVESGSAEVDICKKVMTPRGRAVELRRVRAGSTVKFRIRVTNLGTDVADNVLVCDLVPRGLAFVRATVKVTFRRGRPCVTLPHLTGQREGFIWMRVARTARGRITNLAAVTSRQGGRRVNPATIQVVPVSASGGGVTG</sequence>
<keyword evidence="2" id="KW-0732">Signal</keyword>
<evidence type="ECO:0000313" key="5">
    <source>
        <dbReference type="EMBL" id="MDA0181218.1"/>
    </source>
</evidence>
<gene>
    <name evidence="5" type="ORF">OJ997_13000</name>
</gene>
<feature type="domain" description="DUF11" evidence="3">
    <location>
        <begin position="426"/>
        <end position="514"/>
    </location>
</feature>
<dbReference type="InterPro" id="IPR001434">
    <property type="entry name" value="OmcB-like_DUF11"/>
</dbReference>
<feature type="chain" id="PRO_5040828656" evidence="2">
    <location>
        <begin position="28"/>
        <end position="538"/>
    </location>
</feature>
<feature type="compositionally biased region" description="Pro residues" evidence="1">
    <location>
        <begin position="303"/>
        <end position="322"/>
    </location>
</feature>
<feature type="region of interest" description="Disordered" evidence="1">
    <location>
        <begin position="301"/>
        <end position="395"/>
    </location>
</feature>
<dbReference type="InterPro" id="IPR047589">
    <property type="entry name" value="DUF11_rpt"/>
</dbReference>
<organism evidence="5 6">
    <name type="scientific">Solirubrobacter phytolaccae</name>
    <dbReference type="NCBI Taxonomy" id="1404360"/>
    <lineage>
        <taxon>Bacteria</taxon>
        <taxon>Bacillati</taxon>
        <taxon>Actinomycetota</taxon>
        <taxon>Thermoleophilia</taxon>
        <taxon>Solirubrobacterales</taxon>
        <taxon>Solirubrobacteraceae</taxon>
        <taxon>Solirubrobacter</taxon>
    </lineage>
</organism>
<protein>
    <submittedName>
        <fullName evidence="5">Choice-of-anchor A family protein</fullName>
    </submittedName>
</protein>
<accession>A0A9X3S8A2</accession>
<feature type="compositionally biased region" description="Pro residues" evidence="1">
    <location>
        <begin position="332"/>
        <end position="371"/>
    </location>
</feature>
<evidence type="ECO:0000256" key="1">
    <source>
        <dbReference type="SAM" id="MobiDB-lite"/>
    </source>
</evidence>
<feature type="compositionally biased region" description="Low complexity" evidence="1">
    <location>
        <begin position="372"/>
        <end position="382"/>
    </location>
</feature>
<evidence type="ECO:0000259" key="3">
    <source>
        <dbReference type="Pfam" id="PF01345"/>
    </source>
</evidence>
<dbReference type="EMBL" id="JAPDDP010000019">
    <property type="protein sequence ID" value="MDA0181218.1"/>
    <property type="molecule type" value="Genomic_DNA"/>
</dbReference>
<evidence type="ECO:0000259" key="4">
    <source>
        <dbReference type="Pfam" id="PF20597"/>
    </source>
</evidence>
<dbReference type="AlphaFoldDB" id="A0A9X3S8A2"/>
<dbReference type="InterPro" id="IPR026588">
    <property type="entry name" value="Choice_anch_A"/>
</dbReference>
<proteinExistence type="predicted"/>
<reference evidence="5" key="1">
    <citation type="submission" date="2022-10" db="EMBL/GenBank/DDBJ databases">
        <title>The WGS of Solirubrobacter phytolaccae KCTC 29190.</title>
        <authorList>
            <person name="Jiang Z."/>
        </authorList>
    </citation>
    <scope>NUCLEOTIDE SEQUENCE</scope>
    <source>
        <strain evidence="5">KCTC 29190</strain>
    </source>
</reference>
<dbReference type="Pfam" id="PF20597">
    <property type="entry name" value="pAdhesive_15"/>
    <property type="match status" value="1"/>
</dbReference>
<dbReference type="NCBIfam" id="TIGR01451">
    <property type="entry name" value="B_ant_repeat"/>
    <property type="match status" value="1"/>
</dbReference>
<evidence type="ECO:0000313" key="6">
    <source>
        <dbReference type="Proteomes" id="UP001147653"/>
    </source>
</evidence>
<name>A0A9X3S8A2_9ACTN</name>
<feature type="signal peptide" evidence="2">
    <location>
        <begin position="1"/>
        <end position="27"/>
    </location>
</feature>
<dbReference type="NCBIfam" id="TIGR04215">
    <property type="entry name" value="choice_anch_A"/>
    <property type="match status" value="1"/>
</dbReference>
<dbReference type="RefSeq" id="WP_270025528.1">
    <property type="nucleotide sequence ID" value="NZ_JAPDDP010000019.1"/>
</dbReference>
<evidence type="ECO:0000256" key="2">
    <source>
        <dbReference type="SAM" id="SignalP"/>
    </source>
</evidence>
<comment type="caution">
    <text evidence="5">The sequence shown here is derived from an EMBL/GenBank/DDBJ whole genome shotgun (WGS) entry which is preliminary data.</text>
</comment>
<feature type="domain" description="Choice-of-anchor A" evidence="4">
    <location>
        <begin position="40"/>
        <end position="299"/>
    </location>
</feature>
<dbReference type="Proteomes" id="UP001147653">
    <property type="component" value="Unassembled WGS sequence"/>
</dbReference>
<dbReference type="Pfam" id="PF01345">
    <property type="entry name" value="DUF11"/>
    <property type="match status" value="1"/>
</dbReference>